<evidence type="ECO:0000313" key="2">
    <source>
        <dbReference type="Proteomes" id="UP000326340"/>
    </source>
</evidence>
<dbReference type="Proteomes" id="UP000326340">
    <property type="component" value="Unassembled WGS sequence"/>
</dbReference>
<keyword evidence="2" id="KW-1185">Reference proteome</keyword>
<comment type="caution">
    <text evidence="1">The sequence shown here is derived from an EMBL/GenBank/DDBJ whole genome shotgun (WGS) entry which is preliminary data.</text>
</comment>
<dbReference type="OrthoDB" id="5283654at2759"/>
<reference evidence="1 2" key="1">
    <citation type="journal article" date="2019" name="Sci. Rep.">
        <title>Colletotrichum shisoi sp. nov., an anthracnose pathogen of Perilla frutescens in Japan: molecular phylogenetic, morphological and genomic evidence.</title>
        <authorList>
            <person name="Gan P."/>
            <person name="Tsushima A."/>
            <person name="Hiroyama R."/>
            <person name="Narusaka M."/>
            <person name="Takano Y."/>
            <person name="Narusaka Y."/>
            <person name="Kawaradani M."/>
            <person name="Damm U."/>
            <person name="Shirasu K."/>
        </authorList>
    </citation>
    <scope>NUCLEOTIDE SEQUENCE [LARGE SCALE GENOMIC DNA]</scope>
    <source>
        <strain evidence="1 2">PG-2018a</strain>
    </source>
</reference>
<accession>A0A5Q4BDE1</accession>
<sequence length="107" mass="12227">MPSAIELSVCASFLKKQGTDPEAITHSLEKVNGELENCYKSESPLGMAWYNRKIWGTGDLVTMLGSEIWELLGYQKAIIEELVLEEKTKPYRDLPDWVQKYLADNLF</sequence>
<proteinExistence type="predicted"/>
<evidence type="ECO:0000313" key="1">
    <source>
        <dbReference type="EMBL" id="TQN64948.1"/>
    </source>
</evidence>
<protein>
    <submittedName>
        <fullName evidence="1">Uncharacterized protein</fullName>
    </submittedName>
</protein>
<dbReference type="AlphaFoldDB" id="A0A5Q4BDE1"/>
<organism evidence="1 2">
    <name type="scientific">Colletotrichum shisoi</name>
    <dbReference type="NCBI Taxonomy" id="2078593"/>
    <lineage>
        <taxon>Eukaryota</taxon>
        <taxon>Fungi</taxon>
        <taxon>Dikarya</taxon>
        <taxon>Ascomycota</taxon>
        <taxon>Pezizomycotina</taxon>
        <taxon>Sordariomycetes</taxon>
        <taxon>Hypocreomycetidae</taxon>
        <taxon>Glomerellales</taxon>
        <taxon>Glomerellaceae</taxon>
        <taxon>Colletotrichum</taxon>
        <taxon>Colletotrichum destructivum species complex</taxon>
    </lineage>
</organism>
<gene>
    <name evidence="1" type="ORF">CSHISOI_10477</name>
</gene>
<name>A0A5Q4BDE1_9PEZI</name>
<dbReference type="EMBL" id="PUHP01001920">
    <property type="protein sequence ID" value="TQN64948.1"/>
    <property type="molecule type" value="Genomic_DNA"/>
</dbReference>